<evidence type="ECO:0000259" key="1">
    <source>
        <dbReference type="Pfam" id="PF13649"/>
    </source>
</evidence>
<dbReference type="AlphaFoldDB" id="A0A2G1W316"/>
<dbReference type="GeneID" id="90610804"/>
<dbReference type="SUPFAM" id="SSF53335">
    <property type="entry name" value="S-adenosyl-L-methionine-dependent methyltransferases"/>
    <property type="match status" value="1"/>
</dbReference>
<reference evidence="2 3" key="1">
    <citation type="submission" date="2017-06" db="EMBL/GenBank/DDBJ databases">
        <title>Description of Rhodopirellula bahusiensis sp. nov.</title>
        <authorList>
            <person name="Kizina J."/>
            <person name="Harder J."/>
        </authorList>
    </citation>
    <scope>NUCLEOTIDE SEQUENCE [LARGE SCALE GENOMIC DNA]</scope>
    <source>
        <strain evidence="2 3">SWK21</strain>
    </source>
</reference>
<keyword evidence="3" id="KW-1185">Reference proteome</keyword>
<dbReference type="InterPro" id="IPR029063">
    <property type="entry name" value="SAM-dependent_MTases_sf"/>
</dbReference>
<name>A0A2G1W316_9BACT</name>
<accession>A0A2G1W316</accession>
<evidence type="ECO:0000313" key="3">
    <source>
        <dbReference type="Proteomes" id="UP000225740"/>
    </source>
</evidence>
<sequence>MIKTVKKRFYHVFGAGRHRYFQDDFNWETYTRDKYGPQQETLERELDLHLDDQARFDPETQSLQTGNLKIHPNFHVVYETIGRLNPTSVLEIGCGGGDHVRNLQHLYPSMNVHGCDRSTGQIQFLKDRNPSIADVVSQRDITMPLSKNWATADLVFSQAVLMHIKTAVSHLVALSNMFHLANDAVVLMENYGCHPFVDDIRSLHAEGQIPWDNVHFHQASYQGSPYCLVVTREPCALPELQDYFALPSATKIRYKTKAAA</sequence>
<feature type="domain" description="Methyltransferase" evidence="1">
    <location>
        <begin position="89"/>
        <end position="167"/>
    </location>
</feature>
<proteinExistence type="predicted"/>
<dbReference type="OrthoDB" id="7184189at2"/>
<protein>
    <recommendedName>
        <fullName evidence="1">Methyltransferase domain-containing protein</fullName>
    </recommendedName>
</protein>
<organism evidence="2 3">
    <name type="scientific">Rhodopirellula bahusiensis</name>
    <dbReference type="NCBI Taxonomy" id="2014065"/>
    <lineage>
        <taxon>Bacteria</taxon>
        <taxon>Pseudomonadati</taxon>
        <taxon>Planctomycetota</taxon>
        <taxon>Planctomycetia</taxon>
        <taxon>Pirellulales</taxon>
        <taxon>Pirellulaceae</taxon>
        <taxon>Rhodopirellula</taxon>
    </lineage>
</organism>
<dbReference type="Pfam" id="PF13649">
    <property type="entry name" value="Methyltransf_25"/>
    <property type="match status" value="1"/>
</dbReference>
<dbReference type="InterPro" id="IPR041698">
    <property type="entry name" value="Methyltransf_25"/>
</dbReference>
<comment type="caution">
    <text evidence="2">The sequence shown here is derived from an EMBL/GenBank/DDBJ whole genome shotgun (WGS) entry which is preliminary data.</text>
</comment>
<dbReference type="RefSeq" id="WP_099262957.1">
    <property type="nucleotide sequence ID" value="NZ_NIZW01000020.1"/>
</dbReference>
<dbReference type="EMBL" id="NIZW01000020">
    <property type="protein sequence ID" value="PHQ33059.1"/>
    <property type="molecule type" value="Genomic_DNA"/>
</dbReference>
<dbReference type="Proteomes" id="UP000225740">
    <property type="component" value="Unassembled WGS sequence"/>
</dbReference>
<gene>
    <name evidence="2" type="ORF">CEE69_22855</name>
</gene>
<evidence type="ECO:0000313" key="2">
    <source>
        <dbReference type="EMBL" id="PHQ33059.1"/>
    </source>
</evidence>
<dbReference type="Gene3D" id="3.40.50.150">
    <property type="entry name" value="Vaccinia Virus protein VP39"/>
    <property type="match status" value="1"/>
</dbReference>